<dbReference type="InterPro" id="IPR046977">
    <property type="entry name" value="RsmC/RlmG"/>
</dbReference>
<gene>
    <name evidence="5" type="ORF">EZJ44_01030</name>
</gene>
<dbReference type="InterPro" id="IPR029063">
    <property type="entry name" value="SAM-dependent_MTases_sf"/>
</dbReference>
<dbReference type="Pfam" id="PF26049">
    <property type="entry name" value="RLMG_N"/>
    <property type="match status" value="1"/>
</dbReference>
<keyword evidence="1 5" id="KW-0489">Methyltransferase</keyword>
<evidence type="ECO:0000256" key="1">
    <source>
        <dbReference type="ARBA" id="ARBA00022603"/>
    </source>
</evidence>
<dbReference type="PANTHER" id="PTHR47816">
    <property type="entry name" value="RIBOSOMAL RNA SMALL SUBUNIT METHYLTRANSFERASE C"/>
    <property type="match status" value="1"/>
</dbReference>
<dbReference type="CDD" id="cd02440">
    <property type="entry name" value="AdoMet_MTases"/>
    <property type="match status" value="1"/>
</dbReference>
<dbReference type="GO" id="GO:0008757">
    <property type="term" value="F:S-adenosylmethionine-dependent methyltransferase activity"/>
    <property type="evidence" value="ECO:0007669"/>
    <property type="project" value="InterPro"/>
</dbReference>
<dbReference type="InterPro" id="IPR007848">
    <property type="entry name" value="Small_mtfrase_dom"/>
</dbReference>
<dbReference type="AlphaFoldDB" id="A0A4Q9V2B3"/>
<organism evidence="5 6">
    <name type="scientific">Arcanobacterium bovis</name>
    <dbReference type="NCBI Taxonomy" id="2529275"/>
    <lineage>
        <taxon>Bacteria</taxon>
        <taxon>Bacillati</taxon>
        <taxon>Actinomycetota</taxon>
        <taxon>Actinomycetes</taxon>
        <taxon>Actinomycetales</taxon>
        <taxon>Actinomycetaceae</taxon>
        <taxon>Arcanobacterium</taxon>
    </lineage>
</organism>
<dbReference type="InterPro" id="IPR058679">
    <property type="entry name" value="RlmG_N"/>
</dbReference>
<proteinExistence type="predicted"/>
<comment type="caution">
    <text evidence="5">The sequence shown here is derived from an EMBL/GenBank/DDBJ whole genome shotgun (WGS) entry which is preliminary data.</text>
</comment>
<evidence type="ECO:0000259" key="4">
    <source>
        <dbReference type="Pfam" id="PF26049"/>
    </source>
</evidence>
<dbReference type="Proteomes" id="UP000293036">
    <property type="component" value="Unassembled WGS sequence"/>
</dbReference>
<reference evidence="5 6" key="1">
    <citation type="submission" date="2019-02" db="EMBL/GenBank/DDBJ databases">
        <title>Arcanobacterium bovis sp. nov., isolated from the milk of a cow with mastitis.</title>
        <authorList>
            <person name="Sammra O."/>
            <person name="Foster G."/>
            <person name="Hassan A."/>
            <person name="Alssahen M."/>
            <person name="Laemmler C."/>
            <person name="Borowiak M."/>
            <person name="Malorny B."/>
            <person name="Abdulmawjood A."/>
        </authorList>
    </citation>
    <scope>NUCLEOTIDE SEQUENCE [LARGE SCALE GENOMIC DNA]</scope>
    <source>
        <strain evidence="5 6">C605018/01/1</strain>
    </source>
</reference>
<feature type="domain" description="RlmG N-terminal" evidence="4">
    <location>
        <begin position="134"/>
        <end position="199"/>
    </location>
</feature>
<evidence type="ECO:0000313" key="6">
    <source>
        <dbReference type="Proteomes" id="UP000293036"/>
    </source>
</evidence>
<dbReference type="Gene3D" id="3.40.50.150">
    <property type="entry name" value="Vaccinia Virus protein VP39"/>
    <property type="match status" value="2"/>
</dbReference>
<name>A0A4Q9V2B3_9ACTO</name>
<keyword evidence="6" id="KW-1185">Reference proteome</keyword>
<evidence type="ECO:0000256" key="2">
    <source>
        <dbReference type="ARBA" id="ARBA00022679"/>
    </source>
</evidence>
<feature type="domain" description="Methyltransferase small" evidence="3">
    <location>
        <begin position="227"/>
        <end position="403"/>
    </location>
</feature>
<dbReference type="EMBL" id="SJDT01000001">
    <property type="protein sequence ID" value="TBW23750.1"/>
    <property type="molecule type" value="Genomic_DNA"/>
</dbReference>
<sequence>MPRNLAPESWLMNKIDELIVDNAREVGLSTADYIVVFDDPYGDLFAVALDEITQDRKRHLVVGSRTITQAKACADLADELLVRQRVHISGIDGSMRLDEFFAGLAALRSSVGDGEGDSESNCETEELGAGMSVLAMSHLPKALAELEYMATALALFGGRVQFVAGANTKHMSKSQNQVLEKVLGECRATLGVGKFRCLVSAAVGNRADLAYQVPSSVSDYGEIFGVGGAFGGPKIDFGGEFLASRAAEDMQRIVADPRRGFDTPPQIVDLGCGNASVSLQVLSQLPTALIYATDISADACASAQLTLHKSIEAGNVQVTWDDAGSEIPAEWADFVLLNPPFHAGTRVDATMIQDLLDASWRVLRSGGDLYLVHNSYLRYRPEVERRFSKVRELDRNAKFTVLQARK</sequence>
<accession>A0A4Q9V2B3</accession>
<protein>
    <submittedName>
        <fullName evidence="5">Methyltransferase</fullName>
    </submittedName>
</protein>
<dbReference type="GO" id="GO:0032259">
    <property type="term" value="P:methylation"/>
    <property type="evidence" value="ECO:0007669"/>
    <property type="project" value="UniProtKB-KW"/>
</dbReference>
<dbReference type="PANTHER" id="PTHR47816:SF5">
    <property type="entry name" value="RIBOSOMAL RNA LARGE SUBUNIT METHYLTRANSFERASE G"/>
    <property type="match status" value="1"/>
</dbReference>
<dbReference type="SUPFAM" id="SSF53335">
    <property type="entry name" value="S-adenosyl-L-methionine-dependent methyltransferases"/>
    <property type="match status" value="1"/>
</dbReference>
<dbReference type="Pfam" id="PF05175">
    <property type="entry name" value="MTS"/>
    <property type="match status" value="1"/>
</dbReference>
<evidence type="ECO:0000259" key="3">
    <source>
        <dbReference type="Pfam" id="PF05175"/>
    </source>
</evidence>
<keyword evidence="2 5" id="KW-0808">Transferase</keyword>
<dbReference type="OrthoDB" id="65624at2"/>
<evidence type="ECO:0000313" key="5">
    <source>
        <dbReference type="EMBL" id="TBW23750.1"/>
    </source>
</evidence>